<sequence length="350" mass="39979">MDFSDRILSWYAQNKRDLPWRKTRDPYNVWLSEIIMQQTRVAQGLPYYLRFIERFPEVADLARASEEEVLKTWQGLGYYSRARNLHATAQRVATDYQGTFPATYKELMDLKGVGPYTAAAIGSICFDLLTPVVDGNVYRVLSRYFGVELPVNSGEGSRYIADLAGQVMSKESPGNYNQALMEFGALQCIPRNPDCLACPLSDSCVALAKKKVSQLPVKLPKKAVRKRYFNYFMPVDPDFQTLLIKRKDKGIWRGLYEFPLLESELELPDEKAEAQILEGVFTQLNEPLKFVKCNPIPLVHKLSHQHLFVTFRILYLGHGLRGGVPITKMQSYPVPIPIANFMETVKNSYF</sequence>
<comment type="cofactor">
    <cofactor evidence="14">
        <name>[4Fe-4S] cluster</name>
        <dbReference type="ChEBI" id="CHEBI:49883"/>
    </cofactor>
    <text evidence="14">Binds 1 [4Fe-4S] cluster.</text>
</comment>
<dbReference type="SMART" id="SM00478">
    <property type="entry name" value="ENDO3c"/>
    <property type="match status" value="1"/>
</dbReference>
<dbReference type="InterPro" id="IPR000445">
    <property type="entry name" value="HhH_motif"/>
</dbReference>
<dbReference type="Gene3D" id="1.10.340.30">
    <property type="entry name" value="Hypothetical protein, domain 2"/>
    <property type="match status" value="1"/>
</dbReference>
<dbReference type="Gene3D" id="3.90.79.10">
    <property type="entry name" value="Nucleoside Triphosphate Pyrophosphohydrolase"/>
    <property type="match status" value="1"/>
</dbReference>
<evidence type="ECO:0000256" key="11">
    <source>
        <dbReference type="ARBA" id="ARBA00023014"/>
    </source>
</evidence>
<dbReference type="EMBL" id="JAUDUY010000003">
    <property type="protein sequence ID" value="MDM9631329.1"/>
    <property type="molecule type" value="Genomic_DNA"/>
</dbReference>
<proteinExistence type="inferred from homology"/>
<evidence type="ECO:0000256" key="8">
    <source>
        <dbReference type="ARBA" id="ARBA00022763"/>
    </source>
</evidence>
<reference evidence="16" key="1">
    <citation type="submission" date="2023-06" db="EMBL/GenBank/DDBJ databases">
        <title>Robiginitalea aurantiacus sp. nov. and Algoriphagus sediminis sp. nov., isolated from coastal sediment.</title>
        <authorList>
            <person name="Zhou Z.Y."/>
            <person name="An J."/>
            <person name="Jia Y.W."/>
            <person name="Du Z.J."/>
        </authorList>
    </citation>
    <scope>NUCLEOTIDE SEQUENCE</scope>
    <source>
        <strain evidence="16">M39</strain>
    </source>
</reference>
<keyword evidence="7" id="KW-0479">Metal-binding</keyword>
<comment type="similarity">
    <text evidence="3 14">Belongs to the Nth/MutY family.</text>
</comment>
<comment type="caution">
    <text evidence="16">The sequence shown here is derived from an EMBL/GenBank/DDBJ whole genome shotgun (WGS) entry which is preliminary data.</text>
</comment>
<name>A0ABT7WET9_9FLAO</name>
<keyword evidence="8 14" id="KW-0227">DNA damage</keyword>
<dbReference type="InterPro" id="IPR011257">
    <property type="entry name" value="DNA_glycosylase"/>
</dbReference>
<accession>A0ABT7WET9</accession>
<evidence type="ECO:0000256" key="2">
    <source>
        <dbReference type="ARBA" id="ARBA00002933"/>
    </source>
</evidence>
<dbReference type="InterPro" id="IPR003265">
    <property type="entry name" value="HhH-GPD_domain"/>
</dbReference>
<protein>
    <recommendedName>
        <fullName evidence="5 14">Adenine DNA glycosylase</fullName>
        <ecNumber evidence="4 14">3.2.2.31</ecNumber>
    </recommendedName>
</protein>
<dbReference type="Pfam" id="PF00633">
    <property type="entry name" value="HHH"/>
    <property type="match status" value="1"/>
</dbReference>
<evidence type="ECO:0000256" key="7">
    <source>
        <dbReference type="ARBA" id="ARBA00022723"/>
    </source>
</evidence>
<dbReference type="SUPFAM" id="SSF48150">
    <property type="entry name" value="DNA-glycosylase"/>
    <property type="match status" value="1"/>
</dbReference>
<dbReference type="InterPro" id="IPR029119">
    <property type="entry name" value="MutY_C"/>
</dbReference>
<evidence type="ECO:0000259" key="15">
    <source>
        <dbReference type="SMART" id="SM00478"/>
    </source>
</evidence>
<evidence type="ECO:0000256" key="10">
    <source>
        <dbReference type="ARBA" id="ARBA00023004"/>
    </source>
</evidence>
<evidence type="ECO:0000256" key="13">
    <source>
        <dbReference type="ARBA" id="ARBA00023295"/>
    </source>
</evidence>
<evidence type="ECO:0000313" key="17">
    <source>
        <dbReference type="Proteomes" id="UP001174839"/>
    </source>
</evidence>
<dbReference type="NCBIfam" id="TIGR01084">
    <property type="entry name" value="mutY"/>
    <property type="match status" value="1"/>
</dbReference>
<keyword evidence="17" id="KW-1185">Reference proteome</keyword>
<evidence type="ECO:0000256" key="14">
    <source>
        <dbReference type="RuleBase" id="RU365096"/>
    </source>
</evidence>
<dbReference type="CDD" id="cd03431">
    <property type="entry name" value="NUDIX_DNA_Glycosylase_C-MutY"/>
    <property type="match status" value="1"/>
</dbReference>
<evidence type="ECO:0000256" key="12">
    <source>
        <dbReference type="ARBA" id="ARBA00023204"/>
    </source>
</evidence>
<feature type="domain" description="HhH-GPD" evidence="15">
    <location>
        <begin position="35"/>
        <end position="186"/>
    </location>
</feature>
<dbReference type="Pfam" id="PF00730">
    <property type="entry name" value="HhH-GPD"/>
    <property type="match status" value="1"/>
</dbReference>
<keyword evidence="6" id="KW-0004">4Fe-4S</keyword>
<evidence type="ECO:0000256" key="6">
    <source>
        <dbReference type="ARBA" id="ARBA00022485"/>
    </source>
</evidence>
<dbReference type="Pfam" id="PF14815">
    <property type="entry name" value="NUDIX_4"/>
    <property type="match status" value="1"/>
</dbReference>
<keyword evidence="11" id="KW-0411">Iron-sulfur</keyword>
<evidence type="ECO:0000256" key="5">
    <source>
        <dbReference type="ARBA" id="ARBA00022023"/>
    </source>
</evidence>
<evidence type="ECO:0000256" key="3">
    <source>
        <dbReference type="ARBA" id="ARBA00008343"/>
    </source>
</evidence>
<dbReference type="SUPFAM" id="SSF55811">
    <property type="entry name" value="Nudix"/>
    <property type="match status" value="1"/>
</dbReference>
<dbReference type="PANTHER" id="PTHR42944">
    <property type="entry name" value="ADENINE DNA GLYCOSYLASE"/>
    <property type="match status" value="1"/>
</dbReference>
<comment type="catalytic activity">
    <reaction evidence="1 14">
        <text>Hydrolyzes free adenine bases from 7,8-dihydro-8-oxoguanine:adenine mismatched double-stranded DNA, leaving an apurinic site.</text>
        <dbReference type="EC" id="3.2.2.31"/>
    </reaction>
</comment>
<organism evidence="16 17">
    <name type="scientific">Robiginitalea aurantiaca</name>
    <dbReference type="NCBI Taxonomy" id="3056915"/>
    <lineage>
        <taxon>Bacteria</taxon>
        <taxon>Pseudomonadati</taxon>
        <taxon>Bacteroidota</taxon>
        <taxon>Flavobacteriia</taxon>
        <taxon>Flavobacteriales</taxon>
        <taxon>Flavobacteriaceae</taxon>
        <taxon>Robiginitalea</taxon>
    </lineage>
</organism>
<dbReference type="EC" id="3.2.2.31" evidence="4 14"/>
<gene>
    <name evidence="16" type="primary">mutY</name>
    <name evidence="16" type="ORF">QU605_07600</name>
</gene>
<keyword evidence="13 14" id="KW-0326">Glycosidase</keyword>
<dbReference type="InterPro" id="IPR044298">
    <property type="entry name" value="MIG/MutY"/>
</dbReference>
<dbReference type="CDD" id="cd00056">
    <property type="entry name" value="ENDO3c"/>
    <property type="match status" value="1"/>
</dbReference>
<dbReference type="Proteomes" id="UP001174839">
    <property type="component" value="Unassembled WGS sequence"/>
</dbReference>
<dbReference type="InterPro" id="IPR015797">
    <property type="entry name" value="NUDIX_hydrolase-like_dom_sf"/>
</dbReference>
<dbReference type="Gene3D" id="1.10.1670.10">
    <property type="entry name" value="Helix-hairpin-Helix base-excision DNA repair enzymes (C-terminal)"/>
    <property type="match status" value="1"/>
</dbReference>
<comment type="function">
    <text evidence="2">Adenine glycosylase active on G-A mispairs. MutY also corrects error-prone DNA synthesis past GO lesions which are due to the oxidatively damaged form of guanine: 7,8-dihydro-8-oxoguanine (8-oxo-dGTP).</text>
</comment>
<keyword evidence="9" id="KW-0378">Hydrolase</keyword>
<keyword evidence="12" id="KW-0234">DNA repair</keyword>
<evidence type="ECO:0000256" key="9">
    <source>
        <dbReference type="ARBA" id="ARBA00022801"/>
    </source>
</evidence>
<dbReference type="InterPro" id="IPR023170">
    <property type="entry name" value="HhH_base_excis_C"/>
</dbReference>
<evidence type="ECO:0000313" key="16">
    <source>
        <dbReference type="EMBL" id="MDM9631329.1"/>
    </source>
</evidence>
<evidence type="ECO:0000256" key="1">
    <source>
        <dbReference type="ARBA" id="ARBA00000843"/>
    </source>
</evidence>
<evidence type="ECO:0000256" key="4">
    <source>
        <dbReference type="ARBA" id="ARBA00012045"/>
    </source>
</evidence>
<dbReference type="RefSeq" id="WP_289724963.1">
    <property type="nucleotide sequence ID" value="NZ_JAUDUY010000003.1"/>
</dbReference>
<keyword evidence="10 14" id="KW-0408">Iron</keyword>
<dbReference type="InterPro" id="IPR005760">
    <property type="entry name" value="A/G_AdeGlyc_MutY"/>
</dbReference>
<dbReference type="PANTHER" id="PTHR42944:SF1">
    <property type="entry name" value="ADENINE DNA GLYCOSYLASE"/>
    <property type="match status" value="1"/>
</dbReference>